<organism evidence="1 2">
    <name type="scientific">Dibothriocephalus latus</name>
    <name type="common">Fish tapeworm</name>
    <name type="synonym">Diphyllobothrium latum</name>
    <dbReference type="NCBI Taxonomy" id="60516"/>
    <lineage>
        <taxon>Eukaryota</taxon>
        <taxon>Metazoa</taxon>
        <taxon>Spiralia</taxon>
        <taxon>Lophotrochozoa</taxon>
        <taxon>Platyhelminthes</taxon>
        <taxon>Cestoda</taxon>
        <taxon>Eucestoda</taxon>
        <taxon>Diphyllobothriidea</taxon>
        <taxon>Diphyllobothriidae</taxon>
        <taxon>Dibothriocephalus</taxon>
    </lineage>
</organism>
<proteinExistence type="predicted"/>
<dbReference type="AlphaFoldDB" id="A0A3P7NYT1"/>
<evidence type="ECO:0000313" key="1">
    <source>
        <dbReference type="EMBL" id="VDN13779.1"/>
    </source>
</evidence>
<evidence type="ECO:0000313" key="2">
    <source>
        <dbReference type="Proteomes" id="UP000281553"/>
    </source>
</evidence>
<name>A0A3P7NYT1_DIBLA</name>
<dbReference type="OrthoDB" id="6154480at2759"/>
<sequence length="133" mass="15042">MYEDVMLMRLLYGAETWTFYANQVRKLNNFYLSCLCRILSRTRKSWAEPGYSASRPYSGHTVALEWPPGTDGRPTTTQVTLLGDVAVDARRTGGQIKRNKNNLEDSLKRPQINTATWEELAQDRSVVKTGAAV</sequence>
<protein>
    <submittedName>
        <fullName evidence="1">Uncharacterized protein</fullName>
    </submittedName>
</protein>
<dbReference type="EMBL" id="UYRU01057327">
    <property type="protein sequence ID" value="VDN13779.1"/>
    <property type="molecule type" value="Genomic_DNA"/>
</dbReference>
<accession>A0A3P7NYT1</accession>
<dbReference type="Proteomes" id="UP000281553">
    <property type="component" value="Unassembled WGS sequence"/>
</dbReference>
<keyword evidence="2" id="KW-1185">Reference proteome</keyword>
<reference evidence="1 2" key="1">
    <citation type="submission" date="2018-11" db="EMBL/GenBank/DDBJ databases">
        <authorList>
            <consortium name="Pathogen Informatics"/>
        </authorList>
    </citation>
    <scope>NUCLEOTIDE SEQUENCE [LARGE SCALE GENOMIC DNA]</scope>
</reference>
<gene>
    <name evidence="1" type="ORF">DILT_LOCUS9610</name>
</gene>